<dbReference type="EMBL" id="JBDFQZ010000006">
    <property type="protein sequence ID" value="KAK9716163.1"/>
    <property type="molecule type" value="Genomic_DNA"/>
</dbReference>
<name>A0AAW1KCG3_SAPOF</name>
<dbReference type="AlphaFoldDB" id="A0AAW1KCG3"/>
<dbReference type="InterPro" id="IPR053085">
    <property type="entry name" value="Jasmonate-induced_protein"/>
</dbReference>
<dbReference type="Pfam" id="PF21230">
    <property type="entry name" value="Nakanori"/>
    <property type="match status" value="1"/>
</dbReference>
<dbReference type="PANTHER" id="PTHR36482">
    <property type="entry name" value="OSJNBA0024J22.15 PROTEIN"/>
    <property type="match status" value="1"/>
</dbReference>
<dbReference type="EMBL" id="JBDFQZ010000006">
    <property type="protein sequence ID" value="KAK9716164.1"/>
    <property type="molecule type" value="Genomic_DNA"/>
</dbReference>
<organism evidence="5 6">
    <name type="scientific">Saponaria officinalis</name>
    <name type="common">Common soapwort</name>
    <name type="synonym">Lychnis saponaria</name>
    <dbReference type="NCBI Taxonomy" id="3572"/>
    <lineage>
        <taxon>Eukaryota</taxon>
        <taxon>Viridiplantae</taxon>
        <taxon>Streptophyta</taxon>
        <taxon>Embryophyta</taxon>
        <taxon>Tracheophyta</taxon>
        <taxon>Spermatophyta</taxon>
        <taxon>Magnoliopsida</taxon>
        <taxon>eudicotyledons</taxon>
        <taxon>Gunneridae</taxon>
        <taxon>Pentapetalae</taxon>
        <taxon>Caryophyllales</taxon>
        <taxon>Caryophyllaceae</taxon>
        <taxon>Caryophylleae</taxon>
        <taxon>Saponaria</taxon>
    </lineage>
</organism>
<accession>A0AAW1KCG3</accession>
<evidence type="ECO:0000313" key="4">
    <source>
        <dbReference type="EMBL" id="KAK9716163.1"/>
    </source>
</evidence>
<sequence length="157" mass="16438">MAVNQVQNGAQLTLFNQTLATLTFEKSIEWSGKVSNPGYPASIAPGAQGRFSHMRGSNFGSEAAVVYSGTNAAMNPCAWILGWYAPADSTDGNKVYVFCGPKDLVDSMTDDQIRMSLESGSNSSNATNASTKTNAAGTINDKVSNMATVGANFGLIP</sequence>
<dbReference type="InterPro" id="IPR049065">
    <property type="entry name" value="Nakanori"/>
</dbReference>
<reference evidence="5 6" key="1">
    <citation type="submission" date="2024-03" db="EMBL/GenBank/DDBJ databases">
        <title>WGS assembly of Saponaria officinalis var. Norfolk2.</title>
        <authorList>
            <person name="Jenkins J."/>
            <person name="Shu S."/>
            <person name="Grimwood J."/>
            <person name="Barry K."/>
            <person name="Goodstein D."/>
            <person name="Schmutz J."/>
            <person name="Leebens-Mack J."/>
            <person name="Osbourn A."/>
        </authorList>
    </citation>
    <scope>NUCLEOTIDE SEQUENCE [LARGE SCALE GENOMIC DNA]</scope>
    <source>
        <strain evidence="6">cv. Norfolk2</strain>
        <strain evidence="5">JIC</strain>
        <tissue evidence="5">Leaf</tissue>
    </source>
</reference>
<comment type="caution">
    <text evidence="5">The sequence shown here is derived from an EMBL/GenBank/DDBJ whole genome shotgun (WGS) entry which is preliminary data.</text>
</comment>
<proteinExistence type="predicted"/>
<evidence type="ECO:0000313" key="1">
    <source>
        <dbReference type="EMBL" id="KAK9716159.1"/>
    </source>
</evidence>
<dbReference type="EMBL" id="JBDFQZ010000006">
    <property type="protein sequence ID" value="KAK9716159.1"/>
    <property type="molecule type" value="Genomic_DNA"/>
</dbReference>
<evidence type="ECO:0000313" key="3">
    <source>
        <dbReference type="EMBL" id="KAK9716162.1"/>
    </source>
</evidence>
<evidence type="ECO:0000313" key="2">
    <source>
        <dbReference type="EMBL" id="KAK9716160.1"/>
    </source>
</evidence>
<gene>
    <name evidence="1" type="ORF">RND81_06G214900</name>
    <name evidence="2" type="ORF">RND81_06G215000</name>
    <name evidence="3" type="ORF">RND81_06G215200</name>
    <name evidence="4" type="ORF">RND81_06G215300</name>
    <name evidence="5" type="ORF">RND81_06G215400</name>
</gene>
<protein>
    <submittedName>
        <fullName evidence="5">Uncharacterized protein</fullName>
    </submittedName>
</protein>
<dbReference type="EMBL" id="JBDFQZ010000006">
    <property type="protein sequence ID" value="KAK9716162.1"/>
    <property type="molecule type" value="Genomic_DNA"/>
</dbReference>
<keyword evidence="6" id="KW-1185">Reference proteome</keyword>
<evidence type="ECO:0000313" key="5">
    <source>
        <dbReference type="EMBL" id="KAK9716164.1"/>
    </source>
</evidence>
<dbReference type="Proteomes" id="UP001443914">
    <property type="component" value="Unassembled WGS sequence"/>
</dbReference>
<evidence type="ECO:0000313" key="6">
    <source>
        <dbReference type="Proteomes" id="UP001443914"/>
    </source>
</evidence>
<dbReference type="PANTHER" id="PTHR36482:SF6">
    <property type="entry name" value="JASMONATE-INDUCED PROTEIN HOMOLOG"/>
    <property type="match status" value="1"/>
</dbReference>
<dbReference type="EMBL" id="JBDFQZ010000006">
    <property type="protein sequence ID" value="KAK9716160.1"/>
    <property type="molecule type" value="Genomic_DNA"/>
</dbReference>